<feature type="chain" id="PRO_5045447220" evidence="1">
    <location>
        <begin position="28"/>
        <end position="178"/>
    </location>
</feature>
<reference evidence="3" key="1">
    <citation type="submission" date="2022-11" db="EMBL/GenBank/DDBJ databases">
        <authorList>
            <person name="Somphong A."/>
            <person name="Phongsopitanun W."/>
        </authorList>
    </citation>
    <scope>NUCLEOTIDE SEQUENCE</scope>
    <source>
        <strain evidence="3">Pm04-4</strain>
    </source>
</reference>
<feature type="domain" description="Ricin B lectin" evidence="2">
    <location>
        <begin position="40"/>
        <end position="175"/>
    </location>
</feature>
<gene>
    <name evidence="3" type="ORF">OWR29_34570</name>
</gene>
<keyword evidence="4" id="KW-1185">Reference proteome</keyword>
<evidence type="ECO:0000313" key="4">
    <source>
        <dbReference type="Proteomes" id="UP001151002"/>
    </source>
</evidence>
<dbReference type="SUPFAM" id="SSF50370">
    <property type="entry name" value="Ricin B-like lectins"/>
    <property type="match status" value="1"/>
</dbReference>
<accession>A0ABT4B9G4</accession>
<sequence length="178" mass="19530">MSRRKVLAALTSVLTAVALVPAATAQANPNDEWIRLVNDWGFSLTSLDEGNGTRAVQGIEIPVPGTQPSYMQAWKKVSDGGLFRFRSARTKHQYALTVNSGVDWVNKPVNVYTDTPGDPDQIWRAIPIPGTARYELKNPASGKCLGSPGDVHDSGDPLYVLACNKNMKSQRWWFKTDG</sequence>
<dbReference type="InterPro" id="IPR035992">
    <property type="entry name" value="Ricin_B-like_lectins"/>
</dbReference>
<evidence type="ECO:0000256" key="1">
    <source>
        <dbReference type="SAM" id="SignalP"/>
    </source>
</evidence>
<name>A0ABT4B9G4_9ACTN</name>
<dbReference type="CDD" id="cd00161">
    <property type="entry name" value="beta-trefoil_Ricin-like"/>
    <property type="match status" value="1"/>
</dbReference>
<proteinExistence type="predicted"/>
<comment type="caution">
    <text evidence="3">The sequence shown here is derived from an EMBL/GenBank/DDBJ whole genome shotgun (WGS) entry which is preliminary data.</text>
</comment>
<evidence type="ECO:0000259" key="2">
    <source>
        <dbReference type="SMART" id="SM00458"/>
    </source>
</evidence>
<organism evidence="3 4">
    <name type="scientific">Paractinoplanes pyxinae</name>
    <dbReference type="NCBI Taxonomy" id="2997416"/>
    <lineage>
        <taxon>Bacteria</taxon>
        <taxon>Bacillati</taxon>
        <taxon>Actinomycetota</taxon>
        <taxon>Actinomycetes</taxon>
        <taxon>Micromonosporales</taxon>
        <taxon>Micromonosporaceae</taxon>
        <taxon>Paractinoplanes</taxon>
    </lineage>
</organism>
<dbReference type="PROSITE" id="PS50231">
    <property type="entry name" value="RICIN_B_LECTIN"/>
    <property type="match status" value="1"/>
</dbReference>
<evidence type="ECO:0000313" key="3">
    <source>
        <dbReference type="EMBL" id="MCY1143149.1"/>
    </source>
</evidence>
<keyword evidence="1" id="KW-0732">Signal</keyword>
<dbReference type="InterPro" id="IPR000772">
    <property type="entry name" value="Ricin_B_lectin"/>
</dbReference>
<dbReference type="EMBL" id="JAPNTZ010000014">
    <property type="protein sequence ID" value="MCY1143149.1"/>
    <property type="molecule type" value="Genomic_DNA"/>
</dbReference>
<dbReference type="Proteomes" id="UP001151002">
    <property type="component" value="Unassembled WGS sequence"/>
</dbReference>
<protein>
    <submittedName>
        <fullName evidence="3">Ricin-type beta-trefoil lectin domain protein</fullName>
    </submittedName>
</protein>
<dbReference type="RefSeq" id="WP_267567642.1">
    <property type="nucleotide sequence ID" value="NZ_JAPNTZ010000014.1"/>
</dbReference>
<dbReference type="Gene3D" id="2.80.10.50">
    <property type="match status" value="1"/>
</dbReference>
<dbReference type="SMART" id="SM00458">
    <property type="entry name" value="RICIN"/>
    <property type="match status" value="1"/>
</dbReference>
<feature type="signal peptide" evidence="1">
    <location>
        <begin position="1"/>
        <end position="27"/>
    </location>
</feature>
<dbReference type="Pfam" id="PF14200">
    <property type="entry name" value="RicinB_lectin_2"/>
    <property type="match status" value="1"/>
</dbReference>